<dbReference type="Proteomes" id="UP000031890">
    <property type="component" value="Chromosome"/>
</dbReference>
<dbReference type="AlphaFoldDB" id="A0A0B6ERT6"/>
<feature type="domain" description="FAD dependent oxidoreductase" evidence="6">
    <location>
        <begin position="9"/>
        <end position="358"/>
    </location>
</feature>
<dbReference type="SUPFAM" id="SSF51905">
    <property type="entry name" value="FAD/NAD(P)-binding domain"/>
    <property type="match status" value="1"/>
</dbReference>
<keyword evidence="2" id="KW-0784">Thiamine biosynthesis</keyword>
<dbReference type="UniPathway" id="UPA00060"/>
<dbReference type="PANTHER" id="PTHR13847">
    <property type="entry name" value="SARCOSINE DEHYDROGENASE-RELATED"/>
    <property type="match status" value="1"/>
</dbReference>
<sequence length="381" mass="40458">MSTASDSSVIVIGAGLVGLATAVELAARGHEVTVLDPAPASGATHHAGGMLAPAAEVVYQQDPLFPLMRASSAWYPELIDLVSAHTDVPTGYRAEGTLVVAADRADAQHLTDLADYQSLHGMEVERITVREARRSEPLLSPRLASAVSIPGDTQVFPRQWAEALGSAAQALGVRLFRTPAQAIDASTGAVTTPVGDFQADDVVLAAGLGARDIDWAESAGLARMPLQLRPVYGDILRLRVPDHLQPLLTRVVRGFVEDRPVYLIPRFDGTLAIGATTREDSLTSAQAGGVYALLRDALRILPAVEECEFLEASAGARPGTPDDLPYLGRVGAKLVVSTGYFRHGILLTALAARCTRELIEHAESSIDLTACSPLRHFKETP</sequence>
<accession>A0A0B6ERT6</accession>
<dbReference type="GO" id="GO:0050660">
    <property type="term" value="F:flavin adenine dinucleotide binding"/>
    <property type="evidence" value="ECO:0007669"/>
    <property type="project" value="InterPro"/>
</dbReference>
<evidence type="ECO:0000256" key="1">
    <source>
        <dbReference type="ARBA" id="ARBA00004948"/>
    </source>
</evidence>
<dbReference type="KEGG" id="csx:CSING_08565"/>
<organism evidence="7 8">
    <name type="scientific">Corynebacterium singulare</name>
    <dbReference type="NCBI Taxonomy" id="161899"/>
    <lineage>
        <taxon>Bacteria</taxon>
        <taxon>Bacillati</taxon>
        <taxon>Actinomycetota</taxon>
        <taxon>Actinomycetes</taxon>
        <taxon>Mycobacteriales</taxon>
        <taxon>Corynebacteriaceae</taxon>
        <taxon>Corynebacterium</taxon>
    </lineage>
</organism>
<dbReference type="PANTHER" id="PTHR13847:SF289">
    <property type="entry name" value="GLYCINE OXIDASE"/>
    <property type="match status" value="1"/>
</dbReference>
<dbReference type="GO" id="GO:0009228">
    <property type="term" value="P:thiamine biosynthetic process"/>
    <property type="evidence" value="ECO:0007669"/>
    <property type="project" value="UniProtKB-KW"/>
</dbReference>
<comment type="pathway">
    <text evidence="1">Cofactor biosynthesis; thiamine diphosphate biosynthesis.</text>
</comment>
<evidence type="ECO:0000256" key="4">
    <source>
        <dbReference type="ARBA" id="ARBA00049872"/>
    </source>
</evidence>
<evidence type="ECO:0000256" key="5">
    <source>
        <dbReference type="ARBA" id="ARBA00050018"/>
    </source>
</evidence>
<reference evidence="7 8" key="1">
    <citation type="journal article" date="2015" name="Genome Announc.">
        <title>Complete Genome Sequence and Annotation of Corynebacterium singulare DSM 44357, Isolated from a Human Semen Specimen.</title>
        <authorList>
            <person name="Merten M."/>
            <person name="Brinkrolf K."/>
            <person name="Albersmeier A."/>
            <person name="Kutter Y."/>
            <person name="Ruckert C."/>
            <person name="Tauch A."/>
        </authorList>
    </citation>
    <scope>NUCLEOTIDE SEQUENCE [LARGE SCALE GENOMIC DNA]</scope>
    <source>
        <strain evidence="7">IBS B52218</strain>
    </source>
</reference>
<dbReference type="RefSeq" id="WP_042531388.1">
    <property type="nucleotide sequence ID" value="NZ_CP010827.1"/>
</dbReference>
<dbReference type="NCBIfam" id="TIGR02352">
    <property type="entry name" value="thiamin_ThiO"/>
    <property type="match status" value="1"/>
</dbReference>
<dbReference type="InterPro" id="IPR036188">
    <property type="entry name" value="FAD/NAD-bd_sf"/>
</dbReference>
<dbReference type="GO" id="GO:0043799">
    <property type="term" value="F:glycine oxidase activity"/>
    <property type="evidence" value="ECO:0007669"/>
    <property type="project" value="UniProtKB-EC"/>
</dbReference>
<gene>
    <name evidence="7" type="primary">thiO</name>
    <name evidence="7" type="ORF">CSING_08565</name>
</gene>
<keyword evidence="3 7" id="KW-0560">Oxidoreductase</keyword>
<dbReference type="InterPro" id="IPR006076">
    <property type="entry name" value="FAD-dep_OxRdtase"/>
</dbReference>
<name>A0A0B6ERT6_9CORY</name>
<evidence type="ECO:0000313" key="8">
    <source>
        <dbReference type="Proteomes" id="UP000031890"/>
    </source>
</evidence>
<dbReference type="Gene3D" id="3.30.9.10">
    <property type="entry name" value="D-Amino Acid Oxidase, subunit A, domain 2"/>
    <property type="match status" value="1"/>
</dbReference>
<evidence type="ECO:0000313" key="7">
    <source>
        <dbReference type="EMBL" id="AJI79232.1"/>
    </source>
</evidence>
<evidence type="ECO:0000259" key="6">
    <source>
        <dbReference type="Pfam" id="PF01266"/>
    </source>
</evidence>
<dbReference type="STRING" id="161899.CSING_08565"/>
<dbReference type="HOGENOM" id="CLU_007884_4_5_11"/>
<dbReference type="Gene3D" id="3.50.50.60">
    <property type="entry name" value="FAD/NAD(P)-binding domain"/>
    <property type="match status" value="1"/>
</dbReference>
<dbReference type="OrthoDB" id="3214401at2"/>
<dbReference type="SUPFAM" id="SSF54373">
    <property type="entry name" value="FAD-linked reductases, C-terminal domain"/>
    <property type="match status" value="1"/>
</dbReference>
<proteinExistence type="predicted"/>
<dbReference type="InterPro" id="IPR012727">
    <property type="entry name" value="Gly_oxidase_ThiO"/>
</dbReference>
<protein>
    <recommendedName>
        <fullName evidence="5">glycine oxidase</fullName>
        <ecNumber evidence="5">1.4.3.19</ecNumber>
    </recommendedName>
</protein>
<dbReference type="GO" id="GO:0009229">
    <property type="term" value="P:thiamine diphosphate biosynthetic process"/>
    <property type="evidence" value="ECO:0007669"/>
    <property type="project" value="UniProtKB-UniPathway"/>
</dbReference>
<comment type="catalytic activity">
    <reaction evidence="4">
        <text>glycine + O2 + H2O = glyoxylate + H2O2 + NH4(+)</text>
        <dbReference type="Rhea" id="RHEA:11532"/>
        <dbReference type="ChEBI" id="CHEBI:15377"/>
        <dbReference type="ChEBI" id="CHEBI:15379"/>
        <dbReference type="ChEBI" id="CHEBI:16240"/>
        <dbReference type="ChEBI" id="CHEBI:28938"/>
        <dbReference type="ChEBI" id="CHEBI:36655"/>
        <dbReference type="ChEBI" id="CHEBI:57305"/>
        <dbReference type="EC" id="1.4.3.19"/>
    </reaction>
</comment>
<dbReference type="EMBL" id="CP010827">
    <property type="protein sequence ID" value="AJI79232.1"/>
    <property type="molecule type" value="Genomic_DNA"/>
</dbReference>
<evidence type="ECO:0000256" key="3">
    <source>
        <dbReference type="ARBA" id="ARBA00023002"/>
    </source>
</evidence>
<dbReference type="Pfam" id="PF01266">
    <property type="entry name" value="DAO"/>
    <property type="match status" value="1"/>
</dbReference>
<dbReference type="EC" id="1.4.3.19" evidence="5"/>
<dbReference type="GO" id="GO:0005737">
    <property type="term" value="C:cytoplasm"/>
    <property type="evidence" value="ECO:0007669"/>
    <property type="project" value="TreeGrafter"/>
</dbReference>
<evidence type="ECO:0000256" key="2">
    <source>
        <dbReference type="ARBA" id="ARBA00022977"/>
    </source>
</evidence>